<organism evidence="2 3">
    <name type="scientific">Perkinsus olseni</name>
    <name type="common">Perkinsus atlanticus</name>
    <dbReference type="NCBI Taxonomy" id="32597"/>
    <lineage>
        <taxon>Eukaryota</taxon>
        <taxon>Sar</taxon>
        <taxon>Alveolata</taxon>
        <taxon>Perkinsozoa</taxon>
        <taxon>Perkinsea</taxon>
        <taxon>Perkinsida</taxon>
        <taxon>Perkinsidae</taxon>
        <taxon>Perkinsus</taxon>
    </lineage>
</organism>
<name>A0A7J6R711_PEROL</name>
<feature type="region of interest" description="Disordered" evidence="1">
    <location>
        <begin position="289"/>
        <end position="347"/>
    </location>
</feature>
<proteinExistence type="predicted"/>
<reference evidence="2 3" key="1">
    <citation type="submission" date="2020-04" db="EMBL/GenBank/DDBJ databases">
        <title>Perkinsus olseni comparative genomics.</title>
        <authorList>
            <person name="Bogema D.R."/>
        </authorList>
    </citation>
    <scope>NUCLEOTIDE SEQUENCE [LARGE SCALE GENOMIC DNA]</scope>
    <source>
        <strain evidence="2">ATCC PRA-205</strain>
    </source>
</reference>
<evidence type="ECO:0000256" key="1">
    <source>
        <dbReference type="SAM" id="MobiDB-lite"/>
    </source>
</evidence>
<evidence type="ECO:0000313" key="2">
    <source>
        <dbReference type="EMBL" id="KAF4716407.1"/>
    </source>
</evidence>
<dbReference type="EMBL" id="JABANM010024336">
    <property type="protein sequence ID" value="KAF4716407.1"/>
    <property type="molecule type" value="Genomic_DNA"/>
</dbReference>
<sequence length="347" mass="38262">MAHGGEPGPLLEFLDLGSIEDLQYLTLADLDEQFRAKNASPATKAGMRRLFHAHFKAPPGVSEAPYSSASPSDIPLSRDGPSSLLTTDAWSTSSSDPAPTVSATKFLDVVRCITLPNNTAYRGRTDDRSITAYLNSLYQEVVQADLTHRQAWLLLLRAFDEPAKTSLRQAVQASCVPRGVWMKDFALMVREGASWAERQYGESNSHDRIDDKFDDFKQRYGESVHALADRLALLKYEADSVGYAVTPSQLLRVYRRSLYPRLRTLASTTYCGCDTVDALVRHLHRHLRQNPDFDKSPKSAKLPPRTTSATGATPTRPDGTPTQPESTVPPPKGPPRGPQPNRLSATS</sequence>
<gene>
    <name evidence="2" type="ORF">FOZ62_011750</name>
</gene>
<dbReference type="Proteomes" id="UP000574390">
    <property type="component" value="Unassembled WGS sequence"/>
</dbReference>
<feature type="non-terminal residue" evidence="2">
    <location>
        <position position="347"/>
    </location>
</feature>
<comment type="caution">
    <text evidence="2">The sequence shown here is derived from an EMBL/GenBank/DDBJ whole genome shotgun (WGS) entry which is preliminary data.</text>
</comment>
<dbReference type="AlphaFoldDB" id="A0A7J6R711"/>
<evidence type="ECO:0000313" key="3">
    <source>
        <dbReference type="Proteomes" id="UP000574390"/>
    </source>
</evidence>
<protein>
    <submittedName>
        <fullName evidence="2">Uncharacterized protein</fullName>
    </submittedName>
</protein>
<accession>A0A7J6R711</accession>
<feature type="compositionally biased region" description="Pro residues" evidence="1">
    <location>
        <begin position="327"/>
        <end position="338"/>
    </location>
</feature>